<dbReference type="Gene3D" id="4.10.1110.10">
    <property type="entry name" value="AN1-like Zinc finger"/>
    <property type="match status" value="1"/>
</dbReference>
<dbReference type="SMART" id="SM00154">
    <property type="entry name" value="ZnF_AN1"/>
    <property type="match status" value="1"/>
</dbReference>
<feature type="non-terminal residue" evidence="5">
    <location>
        <position position="1"/>
    </location>
</feature>
<name>A0AAV2Q6G2_MEGNR</name>
<accession>A0AAV2Q6G2</accession>
<evidence type="ECO:0000313" key="6">
    <source>
        <dbReference type="Proteomes" id="UP001497623"/>
    </source>
</evidence>
<dbReference type="AlphaFoldDB" id="A0AAV2Q6G2"/>
<sequence>QTNKMSFSESNDFYMEYYQQYILDYLGSEDEGSDMPSSSSQEPSASSILRCCCAQCDRHIKPLDLAMGLASSCRCARLFCPKHRTPEDHKCDFDYKAHGRQYLKKTMHKVESEKIHKI</sequence>
<gene>
    <name evidence="5" type="ORF">MNOR_LOCUS8707</name>
</gene>
<evidence type="ECO:0000313" key="5">
    <source>
        <dbReference type="EMBL" id="CAL4071977.1"/>
    </source>
</evidence>
<dbReference type="GO" id="GO:0008270">
    <property type="term" value="F:zinc ion binding"/>
    <property type="evidence" value="ECO:0007669"/>
    <property type="project" value="UniProtKB-KW"/>
</dbReference>
<dbReference type="InterPro" id="IPR035896">
    <property type="entry name" value="AN1-like_Znf"/>
</dbReference>
<dbReference type="PANTHER" id="PTHR10634">
    <property type="entry name" value="AN1-TYPE ZINC FINGER PROTEIN"/>
    <property type="match status" value="1"/>
</dbReference>
<dbReference type="InterPro" id="IPR000058">
    <property type="entry name" value="Znf_AN1"/>
</dbReference>
<protein>
    <recommendedName>
        <fullName evidence="4">AN1-type domain-containing protein</fullName>
    </recommendedName>
</protein>
<organism evidence="5 6">
    <name type="scientific">Meganyctiphanes norvegica</name>
    <name type="common">Northern krill</name>
    <name type="synonym">Thysanopoda norvegica</name>
    <dbReference type="NCBI Taxonomy" id="48144"/>
    <lineage>
        <taxon>Eukaryota</taxon>
        <taxon>Metazoa</taxon>
        <taxon>Ecdysozoa</taxon>
        <taxon>Arthropoda</taxon>
        <taxon>Crustacea</taxon>
        <taxon>Multicrustacea</taxon>
        <taxon>Malacostraca</taxon>
        <taxon>Eumalacostraca</taxon>
        <taxon>Eucarida</taxon>
        <taxon>Euphausiacea</taxon>
        <taxon>Euphausiidae</taxon>
        <taxon>Meganyctiphanes</taxon>
    </lineage>
</organism>
<evidence type="ECO:0000256" key="2">
    <source>
        <dbReference type="ARBA" id="ARBA00022771"/>
    </source>
</evidence>
<dbReference type="InterPro" id="IPR050652">
    <property type="entry name" value="AN1_A20_ZnFinger"/>
</dbReference>
<proteinExistence type="predicted"/>
<dbReference type="EMBL" id="CAXKWB010004082">
    <property type="protein sequence ID" value="CAL4071977.1"/>
    <property type="molecule type" value="Genomic_DNA"/>
</dbReference>
<keyword evidence="1" id="KW-0479">Metal-binding</keyword>
<evidence type="ECO:0000256" key="3">
    <source>
        <dbReference type="ARBA" id="ARBA00022833"/>
    </source>
</evidence>
<feature type="domain" description="AN1-type" evidence="4">
    <location>
        <begin position="51"/>
        <end position="96"/>
    </location>
</feature>
<comment type="caution">
    <text evidence="5">The sequence shown here is derived from an EMBL/GenBank/DDBJ whole genome shotgun (WGS) entry which is preliminary data.</text>
</comment>
<dbReference type="PANTHER" id="PTHR10634:SF67">
    <property type="entry name" value="AN1-TYPE ZINC FINGER PROTEIN 3"/>
    <property type="match status" value="1"/>
</dbReference>
<reference evidence="5 6" key="1">
    <citation type="submission" date="2024-05" db="EMBL/GenBank/DDBJ databases">
        <authorList>
            <person name="Wallberg A."/>
        </authorList>
    </citation>
    <scope>NUCLEOTIDE SEQUENCE [LARGE SCALE GENOMIC DNA]</scope>
</reference>
<dbReference type="Proteomes" id="UP001497623">
    <property type="component" value="Unassembled WGS sequence"/>
</dbReference>
<keyword evidence="6" id="KW-1185">Reference proteome</keyword>
<dbReference type="SUPFAM" id="SSF118310">
    <property type="entry name" value="AN1-like Zinc finger"/>
    <property type="match status" value="1"/>
</dbReference>
<keyword evidence="2" id="KW-0863">Zinc-finger</keyword>
<keyword evidence="3" id="KW-0862">Zinc</keyword>
<evidence type="ECO:0000256" key="1">
    <source>
        <dbReference type="ARBA" id="ARBA00022723"/>
    </source>
</evidence>
<evidence type="ECO:0000259" key="4">
    <source>
        <dbReference type="SMART" id="SM00154"/>
    </source>
</evidence>